<dbReference type="RefSeq" id="WP_133432740.1">
    <property type="nucleotide sequence ID" value="NZ_CP092172.1"/>
</dbReference>
<evidence type="ECO:0000313" key="3">
    <source>
        <dbReference type="Proteomes" id="UP000295310"/>
    </source>
</evidence>
<accession>A0A4R6BAV7</accession>
<reference evidence="2 3" key="1">
    <citation type="submission" date="2019-01" db="EMBL/GenBank/DDBJ databases">
        <title>Draft genome sequences of the type strains of six Macrococcus species.</title>
        <authorList>
            <person name="Mazhar S."/>
            <person name="Altermann E."/>
            <person name="Hill C."/>
            <person name="Mcauliffe O."/>
        </authorList>
    </citation>
    <scope>NUCLEOTIDE SEQUENCE [LARGE SCALE GENOMIC DNA]</scope>
    <source>
        <strain evidence="2 3">CCM4811</strain>
    </source>
</reference>
<keyword evidence="1" id="KW-1133">Transmembrane helix</keyword>
<feature type="transmembrane region" description="Helical" evidence="1">
    <location>
        <begin position="93"/>
        <end position="112"/>
    </location>
</feature>
<sequence length="128" mass="14484">MDKRIYITIFLVAAFTLYQIYAAYQALQAGSVAGLISPIMYVGIIGLIINQLMLSNLRSDFMRRFTLPQVIRFSFYLSLGLMMLYAITLALNLMYGILFSAIFSGLLLYSSYNAYKQAATLKNQYGIK</sequence>
<keyword evidence="1" id="KW-0472">Membrane</keyword>
<keyword evidence="1" id="KW-0812">Transmembrane</keyword>
<dbReference type="AlphaFoldDB" id="A0A4R6BAV7"/>
<organism evidence="2 3">
    <name type="scientific">Macrococcus brunensis</name>
    <dbReference type="NCBI Taxonomy" id="198483"/>
    <lineage>
        <taxon>Bacteria</taxon>
        <taxon>Bacillati</taxon>
        <taxon>Bacillota</taxon>
        <taxon>Bacilli</taxon>
        <taxon>Bacillales</taxon>
        <taxon>Staphylococcaceae</taxon>
        <taxon>Macrococcus</taxon>
    </lineage>
</organism>
<dbReference type="OrthoDB" id="2418258at2"/>
<dbReference type="Proteomes" id="UP000295310">
    <property type="component" value="Unassembled WGS sequence"/>
</dbReference>
<dbReference type="EMBL" id="SCWA01000024">
    <property type="protein sequence ID" value="TDL93445.1"/>
    <property type="molecule type" value="Genomic_DNA"/>
</dbReference>
<feature type="transmembrane region" description="Helical" evidence="1">
    <location>
        <begin position="70"/>
        <end position="87"/>
    </location>
</feature>
<evidence type="ECO:0000256" key="1">
    <source>
        <dbReference type="SAM" id="Phobius"/>
    </source>
</evidence>
<proteinExistence type="predicted"/>
<evidence type="ECO:0000313" key="2">
    <source>
        <dbReference type="EMBL" id="TDL93445.1"/>
    </source>
</evidence>
<feature type="transmembrane region" description="Helical" evidence="1">
    <location>
        <begin position="32"/>
        <end position="49"/>
    </location>
</feature>
<name>A0A4R6BAV7_9STAP</name>
<keyword evidence="3" id="KW-1185">Reference proteome</keyword>
<comment type="caution">
    <text evidence="2">The sequence shown here is derived from an EMBL/GenBank/DDBJ whole genome shotgun (WGS) entry which is preliminary data.</text>
</comment>
<protein>
    <submittedName>
        <fullName evidence="2">Uncharacterized protein</fullName>
    </submittedName>
</protein>
<gene>
    <name evidence="2" type="ORF">ERX27_10275</name>
</gene>